<feature type="chain" id="PRO_5013075988" evidence="1">
    <location>
        <begin position="25"/>
        <end position="402"/>
    </location>
</feature>
<dbReference type="PANTHER" id="PTHR43737">
    <property type="entry name" value="BLL7424 PROTEIN"/>
    <property type="match status" value="1"/>
</dbReference>
<protein>
    <submittedName>
        <fullName evidence="2">Twin-arginine translocation pathway signal</fullName>
    </submittedName>
</protein>
<name>A0A225ND79_9RHOB</name>
<dbReference type="InterPro" id="IPR006311">
    <property type="entry name" value="TAT_signal"/>
</dbReference>
<evidence type="ECO:0000313" key="3">
    <source>
        <dbReference type="Proteomes" id="UP000215377"/>
    </source>
</evidence>
<comment type="caution">
    <text evidence="2">The sequence shown here is derived from an EMBL/GenBank/DDBJ whole genome shotgun (WGS) entry which is preliminary data.</text>
</comment>
<dbReference type="AlphaFoldDB" id="A0A225ND79"/>
<gene>
    <name evidence="2" type="ORF">ATO3_25275</name>
</gene>
<dbReference type="Proteomes" id="UP000215377">
    <property type="component" value="Unassembled WGS sequence"/>
</dbReference>
<dbReference type="PANTHER" id="PTHR43737:SF1">
    <property type="entry name" value="DUF1501 DOMAIN-CONTAINING PROTEIN"/>
    <property type="match status" value="1"/>
</dbReference>
<dbReference type="Pfam" id="PF07394">
    <property type="entry name" value="DUF1501"/>
    <property type="match status" value="1"/>
</dbReference>
<dbReference type="OrthoDB" id="9779968at2"/>
<accession>A0A225ND79</accession>
<dbReference type="PROSITE" id="PS51318">
    <property type="entry name" value="TAT"/>
    <property type="match status" value="1"/>
</dbReference>
<dbReference type="EMBL" id="AQQR01000025">
    <property type="protein sequence ID" value="OWU67863.1"/>
    <property type="molecule type" value="Genomic_DNA"/>
</dbReference>
<feature type="signal peptide" evidence="1">
    <location>
        <begin position="1"/>
        <end position="24"/>
    </location>
</feature>
<organism evidence="2 3">
    <name type="scientific">Marinibacterium profundimaris</name>
    <dbReference type="NCBI Taxonomy" id="1679460"/>
    <lineage>
        <taxon>Bacteria</taxon>
        <taxon>Pseudomonadati</taxon>
        <taxon>Pseudomonadota</taxon>
        <taxon>Alphaproteobacteria</taxon>
        <taxon>Rhodobacterales</taxon>
        <taxon>Paracoccaceae</taxon>
        <taxon>Marinibacterium</taxon>
    </lineage>
</organism>
<sequence length="402" mass="42735">MTRSTLSRRAFLARSALLGCSAAASPLMTPVSLAAAPWDTRVVVIILRGGMDGLDALRPYGDPDFAALRPGLAAARDPALDLAGGFGLHPALSGLMPLWAQGELGFVQAVSTPYRDKRSHFDGQDMLEAGTETLGSGQEGWLNRMLQQMPGVEAETAYAVGRGEMKVLLGPADVADWTPDAALRMSPQALQLAELMMEEDPAFHAALSEAVALSDDGSGIMAAEQSMTRDMRAALRGAPHVKIAEFVAERLRGETRVAAFSLIGWDTHRQQERSLGASLERLTQTLLTLREASGPQVWGKTAVVAMTEFGRTVRMNGTGGTDHGTGGAMVLSGGAIRGGRVLGDWPGLAEADLYERRDLMPTGDVRASAAWILRAATGLDRQVMESLVFPGLDMGRDPGLML</sequence>
<dbReference type="RefSeq" id="WP_088652677.1">
    <property type="nucleotide sequence ID" value="NZ_AQQR01000025.1"/>
</dbReference>
<evidence type="ECO:0000313" key="2">
    <source>
        <dbReference type="EMBL" id="OWU67863.1"/>
    </source>
</evidence>
<reference evidence="2 3" key="1">
    <citation type="submission" date="2013-04" db="EMBL/GenBank/DDBJ databases">
        <title>Oceanicola sp. 22II1-22F33 Genome Sequencing.</title>
        <authorList>
            <person name="Lai Q."/>
            <person name="Li G."/>
            <person name="Shao Z."/>
        </authorList>
    </citation>
    <scope>NUCLEOTIDE SEQUENCE [LARGE SCALE GENOMIC DNA]</scope>
    <source>
        <strain evidence="2 3">22II1-22F33</strain>
    </source>
</reference>
<evidence type="ECO:0000256" key="1">
    <source>
        <dbReference type="SAM" id="SignalP"/>
    </source>
</evidence>
<proteinExistence type="predicted"/>
<keyword evidence="1" id="KW-0732">Signal</keyword>
<keyword evidence="3" id="KW-1185">Reference proteome</keyword>
<dbReference type="InterPro" id="IPR010869">
    <property type="entry name" value="DUF1501"/>
</dbReference>
<dbReference type="InterPro" id="IPR019546">
    <property type="entry name" value="TAT_signal_bac_arc"/>
</dbReference>
<dbReference type="NCBIfam" id="TIGR01409">
    <property type="entry name" value="TAT_signal_seq"/>
    <property type="match status" value="1"/>
</dbReference>